<dbReference type="Pfam" id="PF01593">
    <property type="entry name" value="Amino_oxidase"/>
    <property type="match status" value="1"/>
</dbReference>
<dbReference type="InterPro" id="IPR014105">
    <property type="entry name" value="Carotenoid/retinoid_OxRdtase"/>
</dbReference>
<dbReference type="Gene3D" id="3.40.50.1820">
    <property type="entry name" value="alpha/beta hydrolase"/>
    <property type="match status" value="1"/>
</dbReference>
<evidence type="ECO:0000256" key="4">
    <source>
        <dbReference type="ARBA" id="ARBA00022827"/>
    </source>
</evidence>
<feature type="domain" description="Amine oxidase" evidence="6">
    <location>
        <begin position="335"/>
        <end position="803"/>
    </location>
</feature>
<dbReference type="NCBIfam" id="TIGR03056">
    <property type="entry name" value="bchO_mg_che_rel"/>
    <property type="match status" value="1"/>
</dbReference>
<evidence type="ECO:0000259" key="7">
    <source>
        <dbReference type="Pfam" id="PF12697"/>
    </source>
</evidence>
<name>A0A813A340_9DINO</name>
<gene>
    <name evidence="8" type="primary">crtI</name>
    <name evidence="8" type="ORF">SNEC2469_LOCUS26595</name>
</gene>
<accession>A0A813A340</accession>
<evidence type="ECO:0000313" key="8">
    <source>
        <dbReference type="EMBL" id="CAE7853513.1"/>
    </source>
</evidence>
<dbReference type="SUPFAM" id="SSF48576">
    <property type="entry name" value="Terpenoid synthases"/>
    <property type="match status" value="1"/>
</dbReference>
<dbReference type="EMBL" id="CAJNJA010054404">
    <property type="protein sequence ID" value="CAE7853513.1"/>
    <property type="molecule type" value="Genomic_DNA"/>
</dbReference>
<keyword evidence="4" id="KW-0274">FAD</keyword>
<dbReference type="InterPro" id="IPR008949">
    <property type="entry name" value="Isoprenoid_synthase_dom_sf"/>
</dbReference>
<evidence type="ECO:0000256" key="5">
    <source>
        <dbReference type="ARBA" id="ARBA00023002"/>
    </source>
</evidence>
<dbReference type="NCBIfam" id="TIGR02734">
    <property type="entry name" value="crtI_fam"/>
    <property type="match status" value="1"/>
</dbReference>
<comment type="caution">
    <text evidence="8">The sequence shown here is derived from an EMBL/GenBank/DDBJ whole genome shotgun (WGS) entry which is preliminary data.</text>
</comment>
<dbReference type="InterPro" id="IPR002937">
    <property type="entry name" value="Amino_oxidase"/>
</dbReference>
<dbReference type="InterPro" id="IPR000073">
    <property type="entry name" value="AB_hydrolase_1"/>
</dbReference>
<dbReference type="Pfam" id="PF00494">
    <property type="entry name" value="SQS_PSY"/>
    <property type="match status" value="1"/>
</dbReference>
<feature type="domain" description="AB hydrolase-1" evidence="7">
    <location>
        <begin position="49"/>
        <end position="293"/>
    </location>
</feature>
<evidence type="ECO:0000256" key="2">
    <source>
        <dbReference type="ARBA" id="ARBA00022630"/>
    </source>
</evidence>
<keyword evidence="9" id="KW-1185">Reference proteome</keyword>
<keyword evidence="2" id="KW-0285">Flavoprotein</keyword>
<comment type="pathway">
    <text evidence="1">Carotenoid biosynthesis.</text>
</comment>
<dbReference type="PANTHER" id="PTHR43734">
    <property type="entry name" value="PHYTOENE DESATURASE"/>
    <property type="match status" value="1"/>
</dbReference>
<protein>
    <submittedName>
        <fullName evidence="8">CrtI protein</fullName>
    </submittedName>
</protein>
<dbReference type="InterPro" id="IPR036188">
    <property type="entry name" value="FAD/NAD-bd_sf"/>
</dbReference>
<sequence>MLGEGLSWERDGADWPNREASRFVTAPYPAAGRLTWHLQELGAAHAPALLLLHGTGASSHSFRDLAPALAARFRVLVPDLPGHGFTALPPLRGLSLAAMARGLAALLTRLDAGASGGPALVAGHSAGAAILAQLCLDNRLSPAALIGLNAALLPYPGAANPLFGPAMRLAVWNPLAPRLFAARAGAGMLERLLAATGSSIDARGRALYRRLARNPRHVGAALGMMAGWELEPLYHALPRLPVPLVLLVGGADRAIRPYQARRVQAQVPGSELRLFEGLGHLAHEEAPAETAAAIVEAFAMRAMDISGRGGALPAETGGAADAGRPHAVVIGSGFGGLAAAVRLGARGYRVTVLEKLEQPGGRACAFRQDGFVFDAGPTIVTAPFLFEELWALCGQRLADTVELRPLDPFYRIRFADGAHFDYSGDPARMRAEVARFAPGDVAGYERFMRESETVFRIGFEELGHLPFQRLSDMLRVLPDLLRLGGHRSVYRSVARHIRDPRLRVVFSFHPLLIGGNPFAVTSVYTLINHLERKWGVHFAMGGTNALVRGLAALIAGQGSRIRCNAEVAEILHDGRRATGVRLADGERLAAAVVVSNADTAWTYKHLLPGLKRRRWGDRRLARARYSNGLFVWYFGTDRRYEAVPHHSILLGPRYRGLIDDIFRAKRLADDFSLYLHRPTATDPGLAPPGCDAFYLLSPVPNLDGATDWAEAAEPYRQRLQAHLEATLLPGLGAALVSQRVQTPADFETRLLSYRGAGFGLEPVLTQSAWFRPHNASEELERLYIVGAGTHPGAGLPGVLSSARILDQVAMLARAADRSACRALIRGGSRSFFLASLLLPEQVRAPAYALYAFCRLADDEVDGQSGGGASGAAGGLAAVERLRERLERVYAGRPGAIAADRAFAEVVDRHAIPRALPEALIEGFAWDAAGRRYESLSEVRAYGVRVAGSVGAMMALLMGARAPEAVGRACDLG</sequence>
<dbReference type="InterPro" id="IPR002060">
    <property type="entry name" value="Squ/phyt_synthse"/>
</dbReference>
<dbReference type="AlphaFoldDB" id="A0A813A340"/>
<dbReference type="GO" id="GO:0016117">
    <property type="term" value="P:carotenoid biosynthetic process"/>
    <property type="evidence" value="ECO:0007669"/>
    <property type="project" value="UniProtKB-KW"/>
</dbReference>
<dbReference type="SUPFAM" id="SSF53474">
    <property type="entry name" value="alpha/beta-Hydrolases"/>
    <property type="match status" value="1"/>
</dbReference>
<evidence type="ECO:0000256" key="1">
    <source>
        <dbReference type="ARBA" id="ARBA00004829"/>
    </source>
</evidence>
<keyword evidence="3" id="KW-0125">Carotenoid biosynthesis</keyword>
<dbReference type="SUPFAM" id="SSF51905">
    <property type="entry name" value="FAD/NAD(P)-binding domain"/>
    <property type="match status" value="1"/>
</dbReference>
<reference evidence="8" key="1">
    <citation type="submission" date="2021-02" db="EMBL/GenBank/DDBJ databases">
        <authorList>
            <person name="Dougan E. K."/>
            <person name="Rhodes N."/>
            <person name="Thang M."/>
            <person name="Chan C."/>
        </authorList>
    </citation>
    <scope>NUCLEOTIDE SEQUENCE</scope>
</reference>
<dbReference type="OrthoDB" id="7777654at2759"/>
<keyword evidence="5" id="KW-0560">Oxidoreductase</keyword>
<dbReference type="Proteomes" id="UP000601435">
    <property type="component" value="Unassembled WGS sequence"/>
</dbReference>
<organism evidence="8 9">
    <name type="scientific">Symbiodinium necroappetens</name>
    <dbReference type="NCBI Taxonomy" id="1628268"/>
    <lineage>
        <taxon>Eukaryota</taxon>
        <taxon>Sar</taxon>
        <taxon>Alveolata</taxon>
        <taxon>Dinophyceae</taxon>
        <taxon>Suessiales</taxon>
        <taxon>Symbiodiniaceae</taxon>
        <taxon>Symbiodinium</taxon>
    </lineage>
</organism>
<dbReference type="FunFam" id="3.50.50.60:FF:000378">
    <property type="entry name" value="Phytoene desaturase"/>
    <property type="match status" value="1"/>
</dbReference>
<dbReference type="InterPro" id="IPR029058">
    <property type="entry name" value="AB_hydrolase_fold"/>
</dbReference>
<evidence type="ECO:0000259" key="6">
    <source>
        <dbReference type="Pfam" id="PF01593"/>
    </source>
</evidence>
<evidence type="ECO:0000256" key="3">
    <source>
        <dbReference type="ARBA" id="ARBA00022746"/>
    </source>
</evidence>
<dbReference type="PANTHER" id="PTHR43734:SF3">
    <property type="entry name" value="B-CAROTENE KETOLASE"/>
    <property type="match status" value="1"/>
</dbReference>
<feature type="non-terminal residue" evidence="8">
    <location>
        <position position="1"/>
    </location>
</feature>
<proteinExistence type="predicted"/>
<dbReference type="Gene3D" id="1.10.600.10">
    <property type="entry name" value="Farnesyl Diphosphate Synthase"/>
    <property type="match status" value="1"/>
</dbReference>
<dbReference type="Gene3D" id="3.50.50.60">
    <property type="entry name" value="FAD/NAD(P)-binding domain"/>
    <property type="match status" value="2"/>
</dbReference>
<dbReference type="InterPro" id="IPR017497">
    <property type="entry name" value="BchO"/>
</dbReference>
<dbReference type="Pfam" id="PF12697">
    <property type="entry name" value="Abhydrolase_6"/>
    <property type="match status" value="1"/>
</dbReference>
<dbReference type="GO" id="GO:0016491">
    <property type="term" value="F:oxidoreductase activity"/>
    <property type="evidence" value="ECO:0007669"/>
    <property type="project" value="UniProtKB-KW"/>
</dbReference>
<evidence type="ECO:0000313" key="9">
    <source>
        <dbReference type="Proteomes" id="UP000601435"/>
    </source>
</evidence>